<dbReference type="InterPro" id="IPR036249">
    <property type="entry name" value="Thioredoxin-like_sf"/>
</dbReference>
<organism evidence="3 4">
    <name type="scientific">Elysia chlorotica</name>
    <name type="common">Eastern emerald elysia</name>
    <name type="synonym">Sea slug</name>
    <dbReference type="NCBI Taxonomy" id="188477"/>
    <lineage>
        <taxon>Eukaryota</taxon>
        <taxon>Metazoa</taxon>
        <taxon>Spiralia</taxon>
        <taxon>Lophotrochozoa</taxon>
        <taxon>Mollusca</taxon>
        <taxon>Gastropoda</taxon>
        <taxon>Heterobranchia</taxon>
        <taxon>Euthyneura</taxon>
        <taxon>Panpulmonata</taxon>
        <taxon>Sacoglossa</taxon>
        <taxon>Placobranchoidea</taxon>
        <taxon>Plakobranchidae</taxon>
        <taxon>Elysia</taxon>
    </lineage>
</organism>
<proteinExistence type="predicted"/>
<dbReference type="AlphaFoldDB" id="A0A3S0Z8B1"/>
<dbReference type="InterPro" id="IPR010987">
    <property type="entry name" value="Glutathione-S-Trfase_C-like"/>
</dbReference>
<feature type="domain" description="GST N-terminal" evidence="1">
    <location>
        <begin position="58"/>
        <end position="135"/>
    </location>
</feature>
<dbReference type="OrthoDB" id="414243at2759"/>
<evidence type="ECO:0000313" key="3">
    <source>
        <dbReference type="EMBL" id="RUS71653.1"/>
    </source>
</evidence>
<reference evidence="3 4" key="1">
    <citation type="submission" date="2019-01" db="EMBL/GenBank/DDBJ databases">
        <title>A draft genome assembly of the solar-powered sea slug Elysia chlorotica.</title>
        <authorList>
            <person name="Cai H."/>
            <person name="Li Q."/>
            <person name="Fang X."/>
            <person name="Li J."/>
            <person name="Curtis N.E."/>
            <person name="Altenburger A."/>
            <person name="Shibata T."/>
            <person name="Feng M."/>
            <person name="Maeda T."/>
            <person name="Schwartz J.A."/>
            <person name="Shigenobu S."/>
            <person name="Lundholm N."/>
            <person name="Nishiyama T."/>
            <person name="Yang H."/>
            <person name="Hasebe M."/>
            <person name="Li S."/>
            <person name="Pierce S.K."/>
            <person name="Wang J."/>
        </authorList>
    </citation>
    <scope>NUCLEOTIDE SEQUENCE [LARGE SCALE GENOMIC DNA]</scope>
    <source>
        <strain evidence="3">EC2010</strain>
        <tissue evidence="3">Whole organism of an adult</tissue>
    </source>
</reference>
<gene>
    <name evidence="3" type="ORF">EGW08_020593</name>
</gene>
<name>A0A3S0Z8B1_ELYCH</name>
<keyword evidence="4" id="KW-1185">Reference proteome</keyword>
<dbReference type="Gene3D" id="1.20.1050.10">
    <property type="match status" value="1"/>
</dbReference>
<dbReference type="Gene3D" id="3.40.30.10">
    <property type="entry name" value="Glutaredoxin"/>
    <property type="match status" value="1"/>
</dbReference>
<dbReference type="InterPro" id="IPR004046">
    <property type="entry name" value="GST_C"/>
</dbReference>
<sequence length="263" mass="29194">MYKAVVFTCSVSRKACCVLHCSLRKPVRSNRDFKATSQPAKGVPRNPLTSTEITMAQQPIKLHYFPLRGRAEVPRLVLHYAKKEFTDNRIAPADWGTLKPKTPFGSLPYLEVGNEAFGQSMAIASYVARESGLYGSNNIDALKIDQILQLREDLIIEEVKVWKEKDPAKNAEMTKNMNENVYPKILGNFEKLVKANQTKTGSKYAVGDKLTLADIILFEGTVTACQKDPSILDKYPAVKSVATLVAGLDGIKQYLANRAKADI</sequence>
<dbReference type="PROSITE" id="PS50404">
    <property type="entry name" value="GST_NTER"/>
    <property type="match status" value="1"/>
</dbReference>
<evidence type="ECO:0000259" key="2">
    <source>
        <dbReference type="PROSITE" id="PS50405"/>
    </source>
</evidence>
<evidence type="ECO:0000259" key="1">
    <source>
        <dbReference type="PROSITE" id="PS50404"/>
    </source>
</evidence>
<dbReference type="InterPro" id="IPR036282">
    <property type="entry name" value="Glutathione-S-Trfase_C_sf"/>
</dbReference>
<dbReference type="PANTHER" id="PTHR11571">
    <property type="entry name" value="GLUTATHIONE S-TRANSFERASE"/>
    <property type="match status" value="1"/>
</dbReference>
<dbReference type="SFLD" id="SFLDG00363">
    <property type="entry name" value="AMPS_(cytGST):_Alpha-__Mu-__Pi"/>
    <property type="match status" value="1"/>
</dbReference>
<dbReference type="FunFam" id="1.20.1050.10:FF:000030">
    <property type="entry name" value="Glutathione S-transferase S1"/>
    <property type="match status" value="1"/>
</dbReference>
<dbReference type="InterPro" id="IPR050213">
    <property type="entry name" value="GST_superfamily"/>
</dbReference>
<dbReference type="GO" id="GO:0006749">
    <property type="term" value="P:glutathione metabolic process"/>
    <property type="evidence" value="ECO:0007669"/>
    <property type="project" value="TreeGrafter"/>
</dbReference>
<dbReference type="SUPFAM" id="SSF52833">
    <property type="entry name" value="Thioredoxin-like"/>
    <property type="match status" value="1"/>
</dbReference>
<dbReference type="Pfam" id="PF02798">
    <property type="entry name" value="GST_N"/>
    <property type="match status" value="1"/>
</dbReference>
<dbReference type="CDD" id="cd03192">
    <property type="entry name" value="GST_C_Sigma_like"/>
    <property type="match status" value="1"/>
</dbReference>
<dbReference type="InterPro" id="IPR040079">
    <property type="entry name" value="Glutathione_S-Trfase"/>
</dbReference>
<dbReference type="SUPFAM" id="SSF47616">
    <property type="entry name" value="GST C-terminal domain-like"/>
    <property type="match status" value="1"/>
</dbReference>
<evidence type="ECO:0000313" key="4">
    <source>
        <dbReference type="Proteomes" id="UP000271974"/>
    </source>
</evidence>
<dbReference type="EMBL" id="RQTK01001180">
    <property type="protein sequence ID" value="RUS71653.1"/>
    <property type="molecule type" value="Genomic_DNA"/>
</dbReference>
<dbReference type="Proteomes" id="UP000271974">
    <property type="component" value="Unassembled WGS sequence"/>
</dbReference>
<feature type="domain" description="GST C-terminal" evidence="2">
    <location>
        <begin position="137"/>
        <end position="263"/>
    </location>
</feature>
<dbReference type="Pfam" id="PF14497">
    <property type="entry name" value="GST_C_3"/>
    <property type="match status" value="1"/>
</dbReference>
<dbReference type="GO" id="GO:0004364">
    <property type="term" value="F:glutathione transferase activity"/>
    <property type="evidence" value="ECO:0007669"/>
    <property type="project" value="TreeGrafter"/>
</dbReference>
<accession>A0A3S0Z8B1</accession>
<dbReference type="InterPro" id="IPR004045">
    <property type="entry name" value="Glutathione_S-Trfase_N"/>
</dbReference>
<comment type="caution">
    <text evidence="3">The sequence shown here is derived from an EMBL/GenBank/DDBJ whole genome shotgun (WGS) entry which is preliminary data.</text>
</comment>
<evidence type="ECO:0008006" key="5">
    <source>
        <dbReference type="Google" id="ProtNLM"/>
    </source>
</evidence>
<dbReference type="PROSITE" id="PS50405">
    <property type="entry name" value="GST_CTER"/>
    <property type="match status" value="1"/>
</dbReference>
<dbReference type="SFLD" id="SFLDS00019">
    <property type="entry name" value="Glutathione_Transferase_(cytos"/>
    <property type="match status" value="1"/>
</dbReference>
<dbReference type="CDD" id="cd03039">
    <property type="entry name" value="GST_N_Sigma_like"/>
    <property type="match status" value="1"/>
</dbReference>
<protein>
    <recommendedName>
        <fullName evidence="5">Glutathione transferase</fullName>
    </recommendedName>
</protein>
<dbReference type="SFLD" id="SFLDG01205">
    <property type="entry name" value="AMPS.1"/>
    <property type="match status" value="1"/>
</dbReference>
<dbReference type="STRING" id="188477.A0A3S0Z8B1"/>